<feature type="compositionally biased region" description="Polar residues" evidence="1">
    <location>
        <begin position="55"/>
        <end position="66"/>
    </location>
</feature>
<evidence type="ECO:0000313" key="2">
    <source>
        <dbReference type="EMBL" id="OQA54443.1"/>
    </source>
</evidence>
<gene>
    <name evidence="2" type="ORF">BWY41_02069</name>
</gene>
<feature type="region of interest" description="Disordered" evidence="1">
    <location>
        <begin position="42"/>
        <end position="66"/>
    </location>
</feature>
<dbReference type="EMBL" id="MWBQ01000211">
    <property type="protein sequence ID" value="OQA54443.1"/>
    <property type="molecule type" value="Genomic_DNA"/>
</dbReference>
<comment type="caution">
    <text evidence="2">The sequence shown here is derived from an EMBL/GenBank/DDBJ whole genome shotgun (WGS) entry which is preliminary data.</text>
</comment>
<reference evidence="2" key="1">
    <citation type="submission" date="2017-02" db="EMBL/GenBank/DDBJ databases">
        <title>Delving into the versatile metabolic prowess of the omnipresent phylum Bacteroidetes.</title>
        <authorList>
            <person name="Nobu M.K."/>
            <person name="Mei R."/>
            <person name="Narihiro T."/>
            <person name="Kuroda K."/>
            <person name="Liu W.-T."/>
        </authorList>
    </citation>
    <scope>NUCLEOTIDE SEQUENCE</scope>
    <source>
        <strain evidence="2">ADurb.Bin276</strain>
    </source>
</reference>
<sequence length="66" mass="7517">MFWVISDDLELSGLGIIGFRMKRKANQTPGIAVRKKIPRQSTIWRSEPKIKNTPKIPTTPQNSKNP</sequence>
<name>A0A1V5SJN3_9BACT</name>
<proteinExistence type="predicted"/>
<dbReference type="AlphaFoldDB" id="A0A1V5SJN3"/>
<organism evidence="2">
    <name type="scientific">Candidatus Atribacter allofermentans</name>
    <dbReference type="NCBI Taxonomy" id="1852833"/>
    <lineage>
        <taxon>Bacteria</taxon>
        <taxon>Pseudomonadati</taxon>
        <taxon>Atribacterota</taxon>
        <taxon>Atribacteria</taxon>
        <taxon>Atribacterales</taxon>
        <taxon>Atribacteraceae</taxon>
        <taxon>Atribacter</taxon>
    </lineage>
</organism>
<accession>A0A1V5SJN3</accession>
<protein>
    <submittedName>
        <fullName evidence="2">Uncharacterized protein</fullName>
    </submittedName>
</protein>
<evidence type="ECO:0000256" key="1">
    <source>
        <dbReference type="SAM" id="MobiDB-lite"/>
    </source>
</evidence>
<dbReference type="Proteomes" id="UP000485569">
    <property type="component" value="Unassembled WGS sequence"/>
</dbReference>